<evidence type="ECO:0000313" key="1">
    <source>
        <dbReference type="EMBL" id="KAE8351606.1"/>
    </source>
</evidence>
<dbReference type="SUPFAM" id="SSF53335">
    <property type="entry name" value="S-adenosyl-L-methionine-dependent methyltransferases"/>
    <property type="match status" value="1"/>
</dbReference>
<dbReference type="GO" id="GO:0032259">
    <property type="term" value="P:methylation"/>
    <property type="evidence" value="ECO:0007669"/>
    <property type="project" value="UniProtKB-KW"/>
</dbReference>
<sequence>MHDTDDYVLGRRIFDSVRLDAQHLLWKLHKGYELDPRIPITDDMKIAELGTGTAIWLYDLAQQLPVTVQLHGFDISDSQYPSKEQVPQNITLGVLDSMKDPPSSLIGQYDVVHFRMWASNFRNGDPGPVIRHAKRLLKPGGYIQWEDADLIHQYVQGLAAKDFEEKVGNLFQKAGLDYNWVSQLSDSLQKEGFNVLEFDSAKFAPSLTQLCTNTFLLALQEILQGIKRRCPPNQHSLALPTHEDALYLLSTEHRDRIVYNWSPVTALAQLPL</sequence>
<dbReference type="Pfam" id="PF13489">
    <property type="entry name" value="Methyltransf_23"/>
    <property type="match status" value="1"/>
</dbReference>
<name>A0A5N6Z3T0_9EURO</name>
<protein>
    <submittedName>
        <fullName evidence="1">S-adenosyl-L-methionine-dependent methyltransferase</fullName>
    </submittedName>
</protein>
<dbReference type="Proteomes" id="UP000327118">
    <property type="component" value="Unassembled WGS sequence"/>
</dbReference>
<keyword evidence="1" id="KW-0489">Methyltransferase</keyword>
<proteinExistence type="predicted"/>
<reference evidence="2" key="1">
    <citation type="submission" date="2019-04" db="EMBL/GenBank/DDBJ databases">
        <title>Friends and foes A comparative genomics studyof 23 Aspergillus species from section Flavi.</title>
        <authorList>
            <consortium name="DOE Joint Genome Institute"/>
            <person name="Kjaerbolling I."/>
            <person name="Vesth T."/>
            <person name="Frisvad J.C."/>
            <person name="Nybo J.L."/>
            <person name="Theobald S."/>
            <person name="Kildgaard S."/>
            <person name="Isbrandt T."/>
            <person name="Kuo A."/>
            <person name="Sato A."/>
            <person name="Lyhne E.K."/>
            <person name="Kogle M.E."/>
            <person name="Wiebenga A."/>
            <person name="Kun R.S."/>
            <person name="Lubbers R.J."/>
            <person name="Makela M.R."/>
            <person name="Barry K."/>
            <person name="Chovatia M."/>
            <person name="Clum A."/>
            <person name="Daum C."/>
            <person name="Haridas S."/>
            <person name="He G."/>
            <person name="LaButti K."/>
            <person name="Lipzen A."/>
            <person name="Mondo S."/>
            <person name="Riley R."/>
            <person name="Salamov A."/>
            <person name="Simmons B.A."/>
            <person name="Magnuson J.K."/>
            <person name="Henrissat B."/>
            <person name="Mortensen U.H."/>
            <person name="Larsen T.O."/>
            <person name="Devries R.P."/>
            <person name="Grigoriev I.V."/>
            <person name="Machida M."/>
            <person name="Baker S.E."/>
            <person name="Andersen M.R."/>
        </authorList>
    </citation>
    <scope>NUCLEOTIDE SEQUENCE [LARGE SCALE GENOMIC DNA]</scope>
    <source>
        <strain evidence="2">CBS 553.77</strain>
    </source>
</reference>
<dbReference type="InterPro" id="IPR029063">
    <property type="entry name" value="SAM-dependent_MTases_sf"/>
</dbReference>
<dbReference type="AlphaFoldDB" id="A0A5N6Z3T0"/>
<evidence type="ECO:0000313" key="2">
    <source>
        <dbReference type="Proteomes" id="UP000327118"/>
    </source>
</evidence>
<keyword evidence="1" id="KW-0808">Transferase</keyword>
<accession>A0A5N6Z3T0</accession>
<dbReference type="Gene3D" id="3.40.50.150">
    <property type="entry name" value="Vaccinia Virus protein VP39"/>
    <property type="match status" value="1"/>
</dbReference>
<keyword evidence="2" id="KW-1185">Reference proteome</keyword>
<dbReference type="OrthoDB" id="417697at2759"/>
<organism evidence="1 2">
    <name type="scientific">Aspergillus coremiiformis</name>
    <dbReference type="NCBI Taxonomy" id="138285"/>
    <lineage>
        <taxon>Eukaryota</taxon>
        <taxon>Fungi</taxon>
        <taxon>Dikarya</taxon>
        <taxon>Ascomycota</taxon>
        <taxon>Pezizomycotina</taxon>
        <taxon>Eurotiomycetes</taxon>
        <taxon>Eurotiomycetidae</taxon>
        <taxon>Eurotiales</taxon>
        <taxon>Aspergillaceae</taxon>
        <taxon>Aspergillus</taxon>
        <taxon>Aspergillus subgen. Circumdati</taxon>
    </lineage>
</organism>
<dbReference type="EMBL" id="ML739163">
    <property type="protein sequence ID" value="KAE8351606.1"/>
    <property type="molecule type" value="Genomic_DNA"/>
</dbReference>
<gene>
    <name evidence="1" type="ORF">BDV28DRAFT_149842</name>
</gene>
<dbReference type="CDD" id="cd02440">
    <property type="entry name" value="AdoMet_MTases"/>
    <property type="match status" value="1"/>
</dbReference>
<dbReference type="GO" id="GO:0008168">
    <property type="term" value="F:methyltransferase activity"/>
    <property type="evidence" value="ECO:0007669"/>
    <property type="project" value="UniProtKB-KW"/>
</dbReference>